<dbReference type="Proteomes" id="UP000680865">
    <property type="component" value="Unassembled WGS sequence"/>
</dbReference>
<organism evidence="3 4">
    <name type="scientific">Winogradskya consettensis</name>
    <dbReference type="NCBI Taxonomy" id="113560"/>
    <lineage>
        <taxon>Bacteria</taxon>
        <taxon>Bacillati</taxon>
        <taxon>Actinomycetota</taxon>
        <taxon>Actinomycetes</taxon>
        <taxon>Micromonosporales</taxon>
        <taxon>Micromonosporaceae</taxon>
        <taxon>Winogradskya</taxon>
    </lineage>
</organism>
<feature type="signal peptide" evidence="1">
    <location>
        <begin position="1"/>
        <end position="33"/>
    </location>
</feature>
<name>A0A919SZN6_9ACTN</name>
<sequence>MTCDTLMGMLRKLPGAVAAALAVVALGAAPAQAAGAGYVRLAHLSPDTPAVDVYLKSDSGAVEPQRFNGVAYGAMSDYLRLPTGAYQVAMRKSGASATSPPVLTTQVTVAEGAAYTVAGVGRYADLGLRVLQDDLKLPGGDESKIRIIQASVRAPVLDVAGANGKAIADGVAFATTTDYRQVNPGKWTVQVRPSGGGSASELPCTLGAGNVYSLLVLDDKKGGLKPELHIDAAGTSTVPQGGVATGLGGTQHHDDRLTAVLLAGLAALLTSGLMVTLRRSRASS</sequence>
<dbReference type="Pfam" id="PF14344">
    <property type="entry name" value="DUF4397"/>
    <property type="match status" value="1"/>
</dbReference>
<keyword evidence="1" id="KW-0732">Signal</keyword>
<protein>
    <recommendedName>
        <fullName evidence="2">DUF4397 domain-containing protein</fullName>
    </recommendedName>
</protein>
<dbReference type="InterPro" id="IPR025510">
    <property type="entry name" value="DUF4397"/>
</dbReference>
<gene>
    <name evidence="3" type="ORF">Aco04nite_77110</name>
</gene>
<evidence type="ECO:0000313" key="4">
    <source>
        <dbReference type="Proteomes" id="UP000680865"/>
    </source>
</evidence>
<comment type="caution">
    <text evidence="3">The sequence shown here is derived from an EMBL/GenBank/DDBJ whole genome shotgun (WGS) entry which is preliminary data.</text>
</comment>
<dbReference type="AlphaFoldDB" id="A0A919SZN6"/>
<proteinExistence type="predicted"/>
<reference evidence="3" key="1">
    <citation type="submission" date="2021-03" db="EMBL/GenBank/DDBJ databases">
        <title>Whole genome shotgun sequence of Actinoplanes consettensis NBRC 14913.</title>
        <authorList>
            <person name="Komaki H."/>
            <person name="Tamura T."/>
        </authorList>
    </citation>
    <scope>NUCLEOTIDE SEQUENCE</scope>
    <source>
        <strain evidence="3">NBRC 14913</strain>
    </source>
</reference>
<evidence type="ECO:0000313" key="3">
    <source>
        <dbReference type="EMBL" id="GIM81537.1"/>
    </source>
</evidence>
<accession>A0A919SZN6</accession>
<feature type="domain" description="DUF4397" evidence="2">
    <location>
        <begin position="38"/>
        <end position="160"/>
    </location>
</feature>
<feature type="chain" id="PRO_5037345406" description="DUF4397 domain-containing protein" evidence="1">
    <location>
        <begin position="34"/>
        <end position="284"/>
    </location>
</feature>
<evidence type="ECO:0000259" key="2">
    <source>
        <dbReference type="Pfam" id="PF14344"/>
    </source>
</evidence>
<dbReference type="EMBL" id="BOQP01000047">
    <property type="protein sequence ID" value="GIM81537.1"/>
    <property type="molecule type" value="Genomic_DNA"/>
</dbReference>
<keyword evidence="4" id="KW-1185">Reference proteome</keyword>
<evidence type="ECO:0000256" key="1">
    <source>
        <dbReference type="SAM" id="SignalP"/>
    </source>
</evidence>